<dbReference type="InterPro" id="IPR039426">
    <property type="entry name" value="TonB-dep_rcpt-like"/>
</dbReference>
<dbReference type="PROSITE" id="PS52016">
    <property type="entry name" value="TONB_DEPENDENT_REC_3"/>
    <property type="match status" value="1"/>
</dbReference>
<accession>X0Y6Y5</accession>
<keyword evidence="1" id="KW-0732">Signal</keyword>
<dbReference type="InterPro" id="IPR037066">
    <property type="entry name" value="Plug_dom_sf"/>
</dbReference>
<dbReference type="EMBL" id="BARS01049412">
    <property type="protein sequence ID" value="GAG32656.1"/>
    <property type="molecule type" value="Genomic_DNA"/>
</dbReference>
<dbReference type="PANTHER" id="PTHR30069">
    <property type="entry name" value="TONB-DEPENDENT OUTER MEMBRANE RECEPTOR"/>
    <property type="match status" value="1"/>
</dbReference>
<dbReference type="Gene3D" id="2.170.130.10">
    <property type="entry name" value="TonB-dependent receptor, plug domain"/>
    <property type="match status" value="1"/>
</dbReference>
<feature type="domain" description="TonB-dependent receptor plug" evidence="2">
    <location>
        <begin position="49"/>
        <end position="150"/>
    </location>
</feature>
<dbReference type="PANTHER" id="PTHR30069:SF29">
    <property type="entry name" value="HEMOGLOBIN AND HEMOGLOBIN-HAPTOGLOBIN-BINDING PROTEIN 1-RELATED"/>
    <property type="match status" value="1"/>
</dbReference>
<reference evidence="3" key="1">
    <citation type="journal article" date="2014" name="Front. Microbiol.">
        <title>High frequency of phylogenetically diverse reductive dehalogenase-homologous genes in deep subseafloor sedimentary metagenomes.</title>
        <authorList>
            <person name="Kawai M."/>
            <person name="Futagami T."/>
            <person name="Toyoda A."/>
            <person name="Takaki Y."/>
            <person name="Nishi S."/>
            <person name="Hori S."/>
            <person name="Arai W."/>
            <person name="Tsubouchi T."/>
            <person name="Morono Y."/>
            <person name="Uchiyama I."/>
            <person name="Ito T."/>
            <person name="Fujiyama A."/>
            <person name="Inagaki F."/>
            <person name="Takami H."/>
        </authorList>
    </citation>
    <scope>NUCLEOTIDE SEQUENCE</scope>
    <source>
        <strain evidence="3">Expedition CK06-06</strain>
    </source>
</reference>
<gene>
    <name evidence="3" type="ORF">S01H1_73910</name>
</gene>
<organism evidence="3">
    <name type="scientific">marine sediment metagenome</name>
    <dbReference type="NCBI Taxonomy" id="412755"/>
    <lineage>
        <taxon>unclassified sequences</taxon>
        <taxon>metagenomes</taxon>
        <taxon>ecological metagenomes</taxon>
    </lineage>
</organism>
<evidence type="ECO:0000256" key="1">
    <source>
        <dbReference type="ARBA" id="ARBA00022729"/>
    </source>
</evidence>
<dbReference type="InterPro" id="IPR012910">
    <property type="entry name" value="Plug_dom"/>
</dbReference>
<dbReference type="Pfam" id="PF07715">
    <property type="entry name" value="Plug"/>
    <property type="match status" value="1"/>
</dbReference>
<dbReference type="AlphaFoldDB" id="X0Y6Y5"/>
<dbReference type="SUPFAM" id="SSF56935">
    <property type="entry name" value="Porins"/>
    <property type="match status" value="1"/>
</dbReference>
<proteinExistence type="predicted"/>
<evidence type="ECO:0000259" key="2">
    <source>
        <dbReference type="Pfam" id="PF07715"/>
    </source>
</evidence>
<protein>
    <recommendedName>
        <fullName evidence="2">TonB-dependent receptor plug domain-containing protein</fullName>
    </recommendedName>
</protein>
<feature type="non-terminal residue" evidence="3">
    <location>
        <position position="241"/>
    </location>
</feature>
<dbReference type="GO" id="GO:0015344">
    <property type="term" value="F:siderophore uptake transmembrane transporter activity"/>
    <property type="evidence" value="ECO:0007669"/>
    <property type="project" value="TreeGrafter"/>
</dbReference>
<name>X0Y6Y5_9ZZZZ</name>
<dbReference type="GO" id="GO:0044718">
    <property type="term" value="P:siderophore transmembrane transport"/>
    <property type="evidence" value="ECO:0007669"/>
    <property type="project" value="TreeGrafter"/>
</dbReference>
<comment type="caution">
    <text evidence="3">The sequence shown here is derived from an EMBL/GenBank/DDBJ whole genome shotgun (WGS) entry which is preliminary data.</text>
</comment>
<evidence type="ECO:0000313" key="3">
    <source>
        <dbReference type="EMBL" id="GAG32656.1"/>
    </source>
</evidence>
<sequence>MSIRRAFALVMLGVASGSPSASAQERPVRLDTLRVEVGSRISSRLPALTRSVQLLTQDEIAALPVRTVSELLEWATGVDVLSRSPAQSDLSIRGAGFEQLLVLVNGVRMSDPQTGHFDLNLAVPLSQVERVEVLRGPASALYGADAVGGVVNIVTRQGGSPFQATLEGGSWGTGRLSLGGGVGTAEGTNLQVGGELSRSDGHRAGTDFEAALLHVTAGAPVAAGRLSAELGVSHRDFGAQD</sequence>